<dbReference type="SUPFAM" id="SSF47616">
    <property type="entry name" value="GST C-terminal domain-like"/>
    <property type="match status" value="1"/>
</dbReference>
<evidence type="ECO:0000259" key="1">
    <source>
        <dbReference type="PROSITE" id="PS50405"/>
    </source>
</evidence>
<dbReference type="InterPro" id="IPR036282">
    <property type="entry name" value="Glutathione-S-Trfase_C_sf"/>
</dbReference>
<dbReference type="EnsemblProtists" id="PYU1_T005296">
    <property type="protein sequence ID" value="PYU1_T005296"/>
    <property type="gene ID" value="PYU1_G005285"/>
</dbReference>
<dbReference type="EMBL" id="GL376633">
    <property type="status" value="NOT_ANNOTATED_CDS"/>
    <property type="molecule type" value="Genomic_DNA"/>
</dbReference>
<dbReference type="PROSITE" id="PS50405">
    <property type="entry name" value="GST_CTER"/>
    <property type="match status" value="1"/>
</dbReference>
<keyword evidence="3" id="KW-1185">Reference proteome</keyword>
<reference evidence="3" key="1">
    <citation type="journal article" date="2010" name="Genome Biol.">
        <title>Genome sequence of the necrotrophic plant pathogen Pythium ultimum reveals original pathogenicity mechanisms and effector repertoire.</title>
        <authorList>
            <person name="Levesque C.A."/>
            <person name="Brouwer H."/>
            <person name="Cano L."/>
            <person name="Hamilton J.P."/>
            <person name="Holt C."/>
            <person name="Huitema E."/>
            <person name="Raffaele S."/>
            <person name="Robideau G.P."/>
            <person name="Thines M."/>
            <person name="Win J."/>
            <person name="Zerillo M.M."/>
            <person name="Beakes G.W."/>
            <person name="Boore J.L."/>
            <person name="Busam D."/>
            <person name="Dumas B."/>
            <person name="Ferriera S."/>
            <person name="Fuerstenberg S.I."/>
            <person name="Gachon C.M."/>
            <person name="Gaulin E."/>
            <person name="Govers F."/>
            <person name="Grenville-Briggs L."/>
            <person name="Horner N."/>
            <person name="Hostetler J."/>
            <person name="Jiang R.H."/>
            <person name="Johnson J."/>
            <person name="Krajaejun T."/>
            <person name="Lin H."/>
            <person name="Meijer H.J."/>
            <person name="Moore B."/>
            <person name="Morris P."/>
            <person name="Phuntmart V."/>
            <person name="Puiu D."/>
            <person name="Shetty J."/>
            <person name="Stajich J.E."/>
            <person name="Tripathy S."/>
            <person name="Wawra S."/>
            <person name="van West P."/>
            <person name="Whitty B.R."/>
            <person name="Coutinho P.M."/>
            <person name="Henrissat B."/>
            <person name="Martin F."/>
            <person name="Thomas P.D."/>
            <person name="Tyler B.M."/>
            <person name="De Vries R.P."/>
            <person name="Kamoun S."/>
            <person name="Yandell M."/>
            <person name="Tisserat N."/>
            <person name="Buell C.R."/>
        </authorList>
    </citation>
    <scope>NUCLEOTIDE SEQUENCE</scope>
    <source>
        <strain evidence="3">DAOM:BR144</strain>
    </source>
</reference>
<dbReference type="Gene3D" id="1.20.1050.10">
    <property type="match status" value="1"/>
</dbReference>
<dbReference type="InterPro" id="IPR004046">
    <property type="entry name" value="GST_C"/>
</dbReference>
<accession>K3WK04</accession>
<organism evidence="2 3">
    <name type="scientific">Globisporangium ultimum (strain ATCC 200006 / CBS 805.95 / DAOM BR144)</name>
    <name type="common">Pythium ultimum</name>
    <dbReference type="NCBI Taxonomy" id="431595"/>
    <lineage>
        <taxon>Eukaryota</taxon>
        <taxon>Sar</taxon>
        <taxon>Stramenopiles</taxon>
        <taxon>Oomycota</taxon>
        <taxon>Peronosporomycetes</taxon>
        <taxon>Pythiales</taxon>
        <taxon>Pythiaceae</taxon>
        <taxon>Globisporangium</taxon>
    </lineage>
</organism>
<evidence type="ECO:0000313" key="2">
    <source>
        <dbReference type="EnsemblProtists" id="PYU1_T005296"/>
    </source>
</evidence>
<sequence>MVQGEFFMGDNATLADMHLFDIVENESKVSFPEFDFSKYPKLESVIEAVKTNANVTGYLTKA</sequence>
<dbReference type="Pfam" id="PF14497">
    <property type="entry name" value="GST_C_3"/>
    <property type="match status" value="1"/>
</dbReference>
<proteinExistence type="predicted"/>
<evidence type="ECO:0000313" key="3">
    <source>
        <dbReference type="Proteomes" id="UP000019132"/>
    </source>
</evidence>
<feature type="domain" description="GST C-terminal" evidence="1">
    <location>
        <begin position="1"/>
        <end position="62"/>
    </location>
</feature>
<dbReference type="Proteomes" id="UP000019132">
    <property type="component" value="Unassembled WGS sequence"/>
</dbReference>
<protein>
    <recommendedName>
        <fullName evidence="1">GST C-terminal domain-containing protein</fullName>
    </recommendedName>
</protein>
<dbReference type="OMA" id="MVPKYFA"/>
<name>K3WK04_GLOUD</name>
<dbReference type="VEuPathDB" id="FungiDB:PYU1_G005285"/>
<dbReference type="InterPro" id="IPR010987">
    <property type="entry name" value="Glutathione-S-Trfase_C-like"/>
</dbReference>
<dbReference type="HOGENOM" id="CLU_2909045_0_0_1"/>
<reference evidence="3" key="2">
    <citation type="submission" date="2010-04" db="EMBL/GenBank/DDBJ databases">
        <authorList>
            <person name="Buell R."/>
            <person name="Hamilton J."/>
            <person name="Hostetler J."/>
        </authorList>
    </citation>
    <scope>NUCLEOTIDE SEQUENCE [LARGE SCALE GENOMIC DNA]</scope>
    <source>
        <strain evidence="3">DAOM:BR144</strain>
    </source>
</reference>
<dbReference type="AlphaFoldDB" id="K3WK04"/>
<reference evidence="2" key="3">
    <citation type="submission" date="2015-02" db="UniProtKB">
        <authorList>
            <consortium name="EnsemblProtists"/>
        </authorList>
    </citation>
    <scope>IDENTIFICATION</scope>
    <source>
        <strain evidence="2">DAOM BR144</strain>
    </source>
</reference>
<dbReference type="InParanoid" id="K3WK04"/>